<evidence type="ECO:0000256" key="3">
    <source>
        <dbReference type="ARBA" id="ARBA00023125"/>
    </source>
</evidence>
<dbReference type="Pfam" id="PF03466">
    <property type="entry name" value="LysR_substrate"/>
    <property type="match status" value="1"/>
</dbReference>
<evidence type="ECO:0000256" key="1">
    <source>
        <dbReference type="ARBA" id="ARBA00009437"/>
    </source>
</evidence>
<name>A0ABM8NTY7_9BURK</name>
<accession>A0ABM8NTY7</accession>
<dbReference type="InterPro" id="IPR036388">
    <property type="entry name" value="WH-like_DNA-bd_sf"/>
</dbReference>
<dbReference type="PANTHER" id="PTHR30118">
    <property type="entry name" value="HTH-TYPE TRANSCRIPTIONAL REGULATOR LEUO-RELATED"/>
    <property type="match status" value="1"/>
</dbReference>
<dbReference type="Pfam" id="PF00126">
    <property type="entry name" value="HTH_1"/>
    <property type="match status" value="1"/>
</dbReference>
<keyword evidence="3" id="KW-0238">DNA-binding</keyword>
<keyword evidence="4" id="KW-0804">Transcription</keyword>
<dbReference type="RefSeq" id="WP_201643884.1">
    <property type="nucleotide sequence ID" value="NZ_CAJHCP010000008.1"/>
</dbReference>
<evidence type="ECO:0000256" key="4">
    <source>
        <dbReference type="ARBA" id="ARBA00023163"/>
    </source>
</evidence>
<feature type="domain" description="HTH lysR-type" evidence="5">
    <location>
        <begin position="6"/>
        <end position="63"/>
    </location>
</feature>
<dbReference type="InterPro" id="IPR036390">
    <property type="entry name" value="WH_DNA-bd_sf"/>
</dbReference>
<dbReference type="Proteomes" id="UP000598032">
    <property type="component" value="Unassembled WGS sequence"/>
</dbReference>
<keyword evidence="2" id="KW-0805">Transcription regulation</keyword>
<comment type="caution">
    <text evidence="6">The sequence shown here is derived from an EMBL/GenBank/DDBJ whole genome shotgun (WGS) entry which is preliminary data.</text>
</comment>
<dbReference type="InterPro" id="IPR005119">
    <property type="entry name" value="LysR_subst-bd"/>
</dbReference>
<evidence type="ECO:0000313" key="7">
    <source>
        <dbReference type="Proteomes" id="UP000598032"/>
    </source>
</evidence>
<dbReference type="PROSITE" id="PS50931">
    <property type="entry name" value="HTH_LYSR"/>
    <property type="match status" value="1"/>
</dbReference>
<dbReference type="InterPro" id="IPR050389">
    <property type="entry name" value="LysR-type_TF"/>
</dbReference>
<dbReference type="EMBL" id="CAJHCP010000008">
    <property type="protein sequence ID" value="CAD6543180.1"/>
    <property type="molecule type" value="Genomic_DNA"/>
</dbReference>
<proteinExistence type="inferred from homology"/>
<dbReference type="SUPFAM" id="SSF46785">
    <property type="entry name" value="Winged helix' DNA-binding domain"/>
    <property type="match status" value="1"/>
</dbReference>
<evidence type="ECO:0000259" key="5">
    <source>
        <dbReference type="PROSITE" id="PS50931"/>
    </source>
</evidence>
<comment type="similarity">
    <text evidence="1">Belongs to the LysR transcriptional regulatory family.</text>
</comment>
<organism evidence="6 7">
    <name type="scientific">Paraburkholderia metrosideri</name>
    <dbReference type="NCBI Taxonomy" id="580937"/>
    <lineage>
        <taxon>Bacteria</taxon>
        <taxon>Pseudomonadati</taxon>
        <taxon>Pseudomonadota</taxon>
        <taxon>Betaproteobacteria</taxon>
        <taxon>Burkholderiales</taxon>
        <taxon>Burkholderiaceae</taxon>
        <taxon>Paraburkholderia</taxon>
    </lineage>
</organism>
<dbReference type="PANTHER" id="PTHR30118:SF6">
    <property type="entry name" value="HTH-TYPE TRANSCRIPTIONAL REGULATOR LEUO"/>
    <property type="match status" value="1"/>
</dbReference>
<dbReference type="Gene3D" id="3.40.190.10">
    <property type="entry name" value="Periplasmic binding protein-like II"/>
    <property type="match status" value="2"/>
</dbReference>
<reference evidence="6 7" key="1">
    <citation type="submission" date="2020-10" db="EMBL/GenBank/DDBJ databases">
        <authorList>
            <person name="Peeters C."/>
        </authorList>
    </citation>
    <scope>NUCLEOTIDE SEQUENCE [LARGE SCALE GENOMIC DNA]</scope>
    <source>
        <strain evidence="6 7">LMG 28140</strain>
    </source>
</reference>
<dbReference type="Gene3D" id="1.10.10.10">
    <property type="entry name" value="Winged helix-like DNA-binding domain superfamily/Winged helix DNA-binding domain"/>
    <property type="match status" value="1"/>
</dbReference>
<gene>
    <name evidence="6" type="primary">nodD2_2</name>
    <name evidence="6" type="ORF">LMG28140_03884</name>
</gene>
<protein>
    <submittedName>
        <fullName evidence="6">Nodulation protein D 2</fullName>
    </submittedName>
</protein>
<sequence>MRYRQLDLNLLVALDALLAEKSITNAAARLHLSQPAVSNILARLREFFADELLVPSGRRMIPTALANELTHDVRDIVMRIEQTLERRSQFDPATSERHIRVIASDYLVTVLLSEAVRRLQTSAPRTTIEILLPGDDSVAALRRGDVDLLATPFDFIDQNLPYVPLLSDEYVGLIWTGNGQISERITAAQYRSFGHVGIRFGANRQESFEERYLKRKGFDRRLEVIAPDFNTLPQMLVGTTRIATVHHRLAQWYVGLLPLRIVDLPVKIPPLTECLQWPAHLDNDSGHRFVRQTLLAAAGQLKQ</sequence>
<dbReference type="InterPro" id="IPR000847">
    <property type="entry name" value="LysR_HTH_N"/>
</dbReference>
<dbReference type="SUPFAM" id="SSF53850">
    <property type="entry name" value="Periplasmic binding protein-like II"/>
    <property type="match status" value="1"/>
</dbReference>
<keyword evidence="7" id="KW-1185">Reference proteome</keyword>
<evidence type="ECO:0000313" key="6">
    <source>
        <dbReference type="EMBL" id="CAD6543180.1"/>
    </source>
</evidence>
<evidence type="ECO:0000256" key="2">
    <source>
        <dbReference type="ARBA" id="ARBA00023015"/>
    </source>
</evidence>